<dbReference type="Pfam" id="PF04865">
    <property type="entry name" value="Baseplate_J"/>
    <property type="match status" value="1"/>
</dbReference>
<evidence type="ECO:0000259" key="1">
    <source>
        <dbReference type="Pfam" id="PF04865"/>
    </source>
</evidence>
<sequence>MSNPFFEVNADGVFTVDTSTVKEKFEEAYKAALGATLNVHDGVQKQLILNDTETVVTFMNDIALLLNANNIFTATGNALDSVGARFGYYRKKKTQTVVTAVLTGTAGAIVPIGALASDGENTFALTNVVVLGDNGKATAEFQCTVGGAIPCLAGNLNKIVSNVIGWESVTNLTNGIVGVDTESDNVFRQRILGTLLQMRSRTLLGAIAANVGQTAGVVSSFVQENPVNVENVIRGVVMPPYSIYVAALGGTGDAIAETLTKTKTLGCPMTGNTLITYYDILSKYNNNYQIERPAELPIFIKVSYHPTDTTPSNVQDLIKEKIVSYFNLNTLQIAENISTFTINQALKDFLYAEIYSVSVRSDSAGEWSIYVNVDANQIPTVSAENISFEVI</sequence>
<dbReference type="InterPro" id="IPR006949">
    <property type="entry name" value="Barrel_Baseplate_J-like"/>
</dbReference>
<reference evidence="2" key="1">
    <citation type="journal article" date="2021" name="Proc. Natl. Acad. Sci. U.S.A.">
        <title>A Catalog of Tens of Thousands of Viruses from Human Metagenomes Reveals Hidden Associations with Chronic Diseases.</title>
        <authorList>
            <person name="Tisza M.J."/>
            <person name="Buck C.B."/>
        </authorList>
    </citation>
    <scope>NUCLEOTIDE SEQUENCE</scope>
    <source>
        <strain evidence="2">CtwVB15</strain>
    </source>
</reference>
<name>A0A8S5UN70_9CAUD</name>
<feature type="domain" description="Baseplate protein J-like barrel" evidence="1">
    <location>
        <begin position="100"/>
        <end position="175"/>
    </location>
</feature>
<proteinExistence type="predicted"/>
<accession>A0A8S5UN70</accession>
<organism evidence="2">
    <name type="scientific">Myoviridae sp. ctwVB15</name>
    <dbReference type="NCBI Taxonomy" id="2825208"/>
    <lineage>
        <taxon>Viruses</taxon>
        <taxon>Duplodnaviria</taxon>
        <taxon>Heunggongvirae</taxon>
        <taxon>Uroviricota</taxon>
        <taxon>Caudoviricetes</taxon>
    </lineage>
</organism>
<protein>
    <submittedName>
        <fullName evidence="2">Baseplate wedge protein</fullName>
    </submittedName>
</protein>
<dbReference type="EMBL" id="BK016112">
    <property type="protein sequence ID" value="DAF95933.1"/>
    <property type="molecule type" value="Genomic_DNA"/>
</dbReference>
<evidence type="ECO:0000313" key="2">
    <source>
        <dbReference type="EMBL" id="DAF95933.1"/>
    </source>
</evidence>